<reference evidence="1 2" key="1">
    <citation type="submission" date="2014-06" db="EMBL/GenBank/DDBJ databases">
        <authorList>
            <person name="Swart Estienne"/>
        </authorList>
    </citation>
    <scope>NUCLEOTIDE SEQUENCE [LARGE SCALE GENOMIC DNA]</scope>
    <source>
        <strain evidence="1 2">130c</strain>
    </source>
</reference>
<protein>
    <submittedName>
        <fullName evidence="1">Uncharacterized protein</fullName>
    </submittedName>
</protein>
<dbReference type="EMBL" id="CCKQ01016704">
    <property type="protein sequence ID" value="CDW88564.1"/>
    <property type="molecule type" value="Genomic_DNA"/>
</dbReference>
<dbReference type="InParanoid" id="A0A078B243"/>
<dbReference type="Proteomes" id="UP000039865">
    <property type="component" value="Unassembled WGS sequence"/>
</dbReference>
<organism evidence="1 2">
    <name type="scientific">Stylonychia lemnae</name>
    <name type="common">Ciliate</name>
    <dbReference type="NCBI Taxonomy" id="5949"/>
    <lineage>
        <taxon>Eukaryota</taxon>
        <taxon>Sar</taxon>
        <taxon>Alveolata</taxon>
        <taxon>Ciliophora</taxon>
        <taxon>Intramacronucleata</taxon>
        <taxon>Spirotrichea</taxon>
        <taxon>Stichotrichia</taxon>
        <taxon>Sporadotrichida</taxon>
        <taxon>Oxytrichidae</taxon>
        <taxon>Stylonychinae</taxon>
        <taxon>Stylonychia</taxon>
    </lineage>
</organism>
<evidence type="ECO:0000313" key="1">
    <source>
        <dbReference type="EMBL" id="CDW88564.1"/>
    </source>
</evidence>
<evidence type="ECO:0000313" key="2">
    <source>
        <dbReference type="Proteomes" id="UP000039865"/>
    </source>
</evidence>
<accession>A0A078B243</accession>
<name>A0A078B243_STYLE</name>
<dbReference type="AlphaFoldDB" id="A0A078B243"/>
<keyword evidence="2" id="KW-1185">Reference proteome</keyword>
<proteinExistence type="predicted"/>
<sequence length="208" mass="24685">MILRTRQNAHKNQRFRIKTSFLQTEVILKKKASQIQNCKQNFENKDSQFNEEVEKDEDEEMLDDFIASDENINDLVINYSENKVSQNKEEGRHLGEITVANKSNLMSQIQNLQSQIEAFKQINFSYSEKNREYSIPQNKKRIKDIFKKWQRYTIIRNLEKKLKLGTKDLKKYLHSWDGKESEKIAPINAFPGLNPYQYISGSYNFAKY</sequence>
<gene>
    <name evidence="1" type="primary">Contig12945.g13807</name>
    <name evidence="1" type="ORF">STYLEM_17686</name>
</gene>